<gene>
    <name evidence="3" type="ORF">FOH10_14400</name>
</gene>
<dbReference type="GeneID" id="80333571"/>
<accession>A0A516NLG5</accession>
<feature type="domain" description="DUF3658" evidence="2">
    <location>
        <begin position="142"/>
        <end position="237"/>
    </location>
</feature>
<dbReference type="Proteomes" id="UP000317039">
    <property type="component" value="Chromosome"/>
</dbReference>
<name>A0A516NLG5_9NOCA</name>
<dbReference type="KEGG" id="nod:FOH10_14400"/>
<protein>
    <submittedName>
        <fullName evidence="3">DUF1835 domain-containing protein</fullName>
    </submittedName>
</protein>
<organism evidence="3 4">
    <name type="scientific">Nocardia otitidiscaviarum</name>
    <dbReference type="NCBI Taxonomy" id="1823"/>
    <lineage>
        <taxon>Bacteria</taxon>
        <taxon>Bacillati</taxon>
        <taxon>Actinomycetota</taxon>
        <taxon>Actinomycetes</taxon>
        <taxon>Mycobacteriales</taxon>
        <taxon>Nocardiaceae</taxon>
        <taxon>Nocardia</taxon>
    </lineage>
</organism>
<dbReference type="Pfam" id="PF08874">
    <property type="entry name" value="DUF1835"/>
    <property type="match status" value="1"/>
</dbReference>
<dbReference type="Pfam" id="PF12395">
    <property type="entry name" value="DUF3658"/>
    <property type="match status" value="1"/>
</dbReference>
<dbReference type="InterPro" id="IPR014973">
    <property type="entry name" value="DUF1835"/>
</dbReference>
<evidence type="ECO:0000313" key="4">
    <source>
        <dbReference type="Proteomes" id="UP000317039"/>
    </source>
</evidence>
<dbReference type="AlphaFoldDB" id="A0A516NLG5"/>
<sequence>MGSLHLMGGPTAAESLRTALNGCPGRAADSVTWFPDELSIGPLAPNDSAVRDEWWRWWGEMTTAYFGADPEPSETYLQQLAAFWDRVDKADHLVAWYGCDNAGESAFVHALSHRLGDRPLDTIALPGSIGAHAPEQLARQWEAARPATATERSAMHRTWERLEQENETFRIVRAGALVSAPADHYDHALLEAAGTSWTSISRVIAPVMAAMSVADAPLIWRVQTLIESGAMVADGNPWLVRHTKVKRA</sequence>
<reference evidence="3 4" key="1">
    <citation type="submission" date="2019-07" db="EMBL/GenBank/DDBJ databases">
        <title>Complete Genome Sequence and Methylome Analysis of Nocardia otitidis-caviarum NEB252.</title>
        <authorList>
            <person name="Fomenkov A."/>
            <person name="Anton B.P."/>
            <person name="Vincze T."/>
            <person name="Roberts R.J."/>
        </authorList>
    </citation>
    <scope>NUCLEOTIDE SEQUENCE [LARGE SCALE GENOMIC DNA]</scope>
    <source>
        <strain evidence="3 4">NEB252</strain>
    </source>
</reference>
<dbReference type="InterPro" id="IPR022123">
    <property type="entry name" value="DUF3658"/>
</dbReference>
<evidence type="ECO:0000259" key="2">
    <source>
        <dbReference type="Pfam" id="PF12395"/>
    </source>
</evidence>
<proteinExistence type="predicted"/>
<dbReference type="EMBL" id="CP041695">
    <property type="protein sequence ID" value="QDP79726.1"/>
    <property type="molecule type" value="Genomic_DNA"/>
</dbReference>
<feature type="domain" description="DUF1835" evidence="1">
    <location>
        <begin position="4"/>
        <end position="121"/>
    </location>
</feature>
<dbReference type="RefSeq" id="WP_143981092.1">
    <property type="nucleotide sequence ID" value="NZ_CP041695.1"/>
</dbReference>
<evidence type="ECO:0000313" key="3">
    <source>
        <dbReference type="EMBL" id="QDP79726.1"/>
    </source>
</evidence>
<evidence type="ECO:0000259" key="1">
    <source>
        <dbReference type="Pfam" id="PF08874"/>
    </source>
</evidence>